<dbReference type="EMBL" id="AMGM01000020">
    <property type="protein sequence ID" value="EKB49692.1"/>
    <property type="molecule type" value="Genomic_DNA"/>
</dbReference>
<dbReference type="InterPro" id="IPR000700">
    <property type="entry name" value="PAS-assoc_C"/>
</dbReference>
<reference evidence="10 11" key="1">
    <citation type="journal article" date="2012" name="J. Bacteriol.">
        <title>Draft Genome Sequence of Cecembia lonarensis Strain LW9T, Isolated from Lonar Lake, a Haloalkaline Lake in India.</title>
        <authorList>
            <person name="Shivaji S."/>
            <person name="Ara S."/>
            <person name="Singh A."/>
            <person name="Pinnaka A.K."/>
        </authorList>
    </citation>
    <scope>NUCLEOTIDE SEQUENCE [LARGE SCALE GENOMIC DNA]</scope>
    <source>
        <strain evidence="10 11">LW9</strain>
    </source>
</reference>
<dbReference type="InterPro" id="IPR001789">
    <property type="entry name" value="Sig_transdc_resp-reg_receiver"/>
</dbReference>
<dbReference type="PANTHER" id="PTHR45339">
    <property type="entry name" value="HYBRID SIGNAL TRANSDUCTION HISTIDINE KINASE J"/>
    <property type="match status" value="1"/>
</dbReference>
<dbReference type="Gene3D" id="3.30.450.20">
    <property type="entry name" value="PAS domain"/>
    <property type="match status" value="4"/>
</dbReference>
<dbReference type="PRINTS" id="PR00344">
    <property type="entry name" value="BCTRLSENSOR"/>
</dbReference>
<evidence type="ECO:0000256" key="4">
    <source>
        <dbReference type="PROSITE-ProRule" id="PRU00169"/>
    </source>
</evidence>
<evidence type="ECO:0000259" key="7">
    <source>
        <dbReference type="PROSITE" id="PS50110"/>
    </source>
</evidence>
<dbReference type="SMART" id="SM00387">
    <property type="entry name" value="HATPase_c"/>
    <property type="match status" value="1"/>
</dbReference>
<feature type="domain" description="Response regulatory" evidence="7">
    <location>
        <begin position="912"/>
        <end position="1025"/>
    </location>
</feature>
<evidence type="ECO:0000313" key="10">
    <source>
        <dbReference type="EMBL" id="EKB49692.1"/>
    </source>
</evidence>
<dbReference type="Pfam" id="PF02518">
    <property type="entry name" value="HATPase_c"/>
    <property type="match status" value="1"/>
</dbReference>
<dbReference type="Gene3D" id="3.30.565.10">
    <property type="entry name" value="Histidine kinase-like ATPase, C-terminal domain"/>
    <property type="match status" value="1"/>
</dbReference>
<dbReference type="Gene3D" id="1.10.287.130">
    <property type="match status" value="1"/>
</dbReference>
<accession>K1LBT5</accession>
<evidence type="ECO:0000259" key="8">
    <source>
        <dbReference type="PROSITE" id="PS50112"/>
    </source>
</evidence>
<dbReference type="OrthoDB" id="9811889at2"/>
<dbReference type="SUPFAM" id="SSF55874">
    <property type="entry name" value="ATPase domain of HSP90 chaperone/DNA topoisomerase II/histidine kinase"/>
    <property type="match status" value="1"/>
</dbReference>
<dbReference type="PROSITE" id="PS50109">
    <property type="entry name" value="HIS_KIN"/>
    <property type="match status" value="1"/>
</dbReference>
<dbReference type="SMART" id="SM00388">
    <property type="entry name" value="HisKA"/>
    <property type="match status" value="1"/>
</dbReference>
<dbReference type="InterPro" id="IPR013655">
    <property type="entry name" value="PAS_fold_3"/>
</dbReference>
<dbReference type="InterPro" id="IPR004358">
    <property type="entry name" value="Sig_transdc_His_kin-like_C"/>
</dbReference>
<dbReference type="CDD" id="cd00130">
    <property type="entry name" value="PAS"/>
    <property type="match status" value="2"/>
</dbReference>
<sequence>MKERGINNTFKKIIFESSEMVFLADDSYPYNIFYSNQAFENQIGQFLDERNLVGLGLDINSYIFNEELILTFMGVEYTFFLELPQENASNYFLFYKGKELRGQGLPNKNDSQYFFRNAIDLIGIGQESFLTWVSSSIKPILGYSPEEIINIELCSYFHPDDLEKVKSLLFDIRQERKNTNFEARLLSKSGAYRWFEFNVHFIVGKFYAVARDITAFKTTLEQKQELNELYALGEKLSHLGFWEINTASNSVYFSDELCAIFGLKKYTELPLEGMINLFQPVDRALVKNAISSLISSSKEVDLLLQVKAGEDGLKWIQLSGRAQVLTNQPSRIFGTIQDVSKDQEYLNQLALFKEILEAYPDGVFLTNLSGEIIFFNKEAVKKYGAEDAQSFPKEIAKLEPLFEQKEVWENHISQLGSEGIKTYQSKIHQESGEDLNVEIAAKLVQIQETSYIISSVREISEIRQISQTEKVPSDFLTHLTEQIPGALYQFVVDKEGEMKFSYMSPGIKNLLGLKDNELADFKDVGKAISKVHPEDMANVLTSTVSSARKLSPWTCKFRIIKPESQNYKWVLGAAKPELLENGDVVWYGYLTDITDQKQFEDKLKDAKEEALKASQIKSEFLSIISHELRTPLNAISGSVYSLLQDDHTTVQAAAFNTINFAVDNLITMINDLLDFQKIEAGKLTLEVSPMNLEEVIKHVISGLEYHAKDSGNKLNLHFNKDINMEVKGDKVRLSQVLNNLITNALKFTDNGNVDLTVDVKKNEADRIRIYFEVKDNGIGIAPEHKDRIFNEFDQVQHSFSKKYGGTGLGLAITKKLLGLMESQINLHSEIGAGSTFFFEIEFEKVFGQPGLEANTEHKPVVEIKPAKVEAAPQVEAEKEAPETETPQVEKEETVAEPEKPEVKRPKSLAEVKLLMAEDNDVNALVLGKIIKKWGIQYHRVSNGKLAVEAVQDGEYDCILMDIQMPVMNGFDATEKIKEITDVPVLALSAADKVEVMERIEKTGFDGYVAKPIDASELLRKIKEVLKIASQSA</sequence>
<dbReference type="InterPro" id="IPR003594">
    <property type="entry name" value="HATPase_dom"/>
</dbReference>
<evidence type="ECO:0000259" key="6">
    <source>
        <dbReference type="PROSITE" id="PS50109"/>
    </source>
</evidence>
<dbReference type="InterPro" id="IPR036097">
    <property type="entry name" value="HisK_dim/P_sf"/>
</dbReference>
<dbReference type="Proteomes" id="UP000004478">
    <property type="component" value="Unassembled WGS sequence"/>
</dbReference>
<dbReference type="SMART" id="SM00086">
    <property type="entry name" value="PAC"/>
    <property type="match status" value="3"/>
</dbReference>
<dbReference type="GO" id="GO:0000155">
    <property type="term" value="F:phosphorelay sensor kinase activity"/>
    <property type="evidence" value="ECO:0007669"/>
    <property type="project" value="InterPro"/>
</dbReference>
<dbReference type="InterPro" id="IPR001610">
    <property type="entry name" value="PAC"/>
</dbReference>
<dbReference type="CDD" id="cd16922">
    <property type="entry name" value="HATPase_EvgS-ArcB-TorS-like"/>
    <property type="match status" value="1"/>
</dbReference>
<dbReference type="NCBIfam" id="TIGR00229">
    <property type="entry name" value="sensory_box"/>
    <property type="match status" value="2"/>
</dbReference>
<dbReference type="Pfam" id="PF00072">
    <property type="entry name" value="Response_reg"/>
    <property type="match status" value="1"/>
</dbReference>
<evidence type="ECO:0000256" key="3">
    <source>
        <dbReference type="ARBA" id="ARBA00022553"/>
    </source>
</evidence>
<comment type="caution">
    <text evidence="10">The sequence shown here is derived from an EMBL/GenBank/DDBJ whole genome shotgun (WGS) entry which is preliminary data.</text>
</comment>
<dbReference type="InterPro" id="IPR035965">
    <property type="entry name" value="PAS-like_dom_sf"/>
</dbReference>
<dbReference type="SMART" id="SM00091">
    <property type="entry name" value="PAS"/>
    <property type="match status" value="4"/>
</dbReference>
<dbReference type="InterPro" id="IPR003661">
    <property type="entry name" value="HisK_dim/P_dom"/>
</dbReference>
<feature type="domain" description="PAC" evidence="9">
    <location>
        <begin position="553"/>
        <end position="605"/>
    </location>
</feature>
<dbReference type="SUPFAM" id="SSF55785">
    <property type="entry name" value="PYP-like sensor domain (PAS domain)"/>
    <property type="match status" value="4"/>
</dbReference>
<evidence type="ECO:0000313" key="11">
    <source>
        <dbReference type="Proteomes" id="UP000004478"/>
    </source>
</evidence>
<dbReference type="PROSITE" id="PS50112">
    <property type="entry name" value="PAS"/>
    <property type="match status" value="3"/>
</dbReference>
<feature type="domain" description="PAS" evidence="8">
    <location>
        <begin position="490"/>
        <end position="539"/>
    </location>
</feature>
<protein>
    <recommendedName>
        <fullName evidence="2">histidine kinase</fullName>
        <ecNumber evidence="2">2.7.13.3</ecNumber>
    </recommendedName>
</protein>
<organism evidence="10 11">
    <name type="scientific">Cecembia lonarensis (strain CCUG 58316 / KCTC 22772 / LW9)</name>
    <dbReference type="NCBI Taxonomy" id="1225176"/>
    <lineage>
        <taxon>Bacteria</taxon>
        <taxon>Pseudomonadati</taxon>
        <taxon>Bacteroidota</taxon>
        <taxon>Cytophagia</taxon>
        <taxon>Cytophagales</taxon>
        <taxon>Cyclobacteriaceae</taxon>
        <taxon>Cecembia</taxon>
    </lineage>
</organism>
<comment type="catalytic activity">
    <reaction evidence="1">
        <text>ATP + protein L-histidine = ADP + protein N-phospho-L-histidine.</text>
        <dbReference type="EC" id="2.7.13.3"/>
    </reaction>
</comment>
<dbReference type="CDD" id="cd17546">
    <property type="entry name" value="REC_hyHK_CKI1_RcsC-like"/>
    <property type="match status" value="1"/>
</dbReference>
<dbReference type="Pfam" id="PF13188">
    <property type="entry name" value="PAS_8"/>
    <property type="match status" value="1"/>
</dbReference>
<dbReference type="PANTHER" id="PTHR45339:SF5">
    <property type="entry name" value="HISTIDINE KINASE"/>
    <property type="match status" value="1"/>
</dbReference>
<dbReference type="FunFam" id="3.30.565.10:FF:000010">
    <property type="entry name" value="Sensor histidine kinase RcsC"/>
    <property type="match status" value="1"/>
</dbReference>
<feature type="domain" description="PAS" evidence="8">
    <location>
        <begin position="348"/>
        <end position="384"/>
    </location>
</feature>
<keyword evidence="10" id="KW-0808">Transferase</keyword>
<dbReference type="CDD" id="cd00082">
    <property type="entry name" value="HisKA"/>
    <property type="match status" value="1"/>
</dbReference>
<dbReference type="Gene3D" id="3.40.50.2300">
    <property type="match status" value="1"/>
</dbReference>
<dbReference type="InterPro" id="IPR005467">
    <property type="entry name" value="His_kinase_dom"/>
</dbReference>
<evidence type="ECO:0000259" key="9">
    <source>
        <dbReference type="PROSITE" id="PS50113"/>
    </source>
</evidence>
<keyword evidence="3 4" id="KW-0597">Phosphoprotein</keyword>
<evidence type="ECO:0000256" key="1">
    <source>
        <dbReference type="ARBA" id="ARBA00000085"/>
    </source>
</evidence>
<dbReference type="SUPFAM" id="SSF47384">
    <property type="entry name" value="Homodimeric domain of signal transducing histidine kinase"/>
    <property type="match status" value="1"/>
</dbReference>
<name>K1LBT5_CECL9</name>
<dbReference type="Pfam" id="PF08447">
    <property type="entry name" value="PAS_3"/>
    <property type="match status" value="2"/>
</dbReference>
<feature type="compositionally biased region" description="Basic and acidic residues" evidence="5">
    <location>
        <begin position="875"/>
        <end position="902"/>
    </location>
</feature>
<dbReference type="InterPro" id="IPR011006">
    <property type="entry name" value="CheY-like_superfamily"/>
</dbReference>
<feature type="domain" description="Histidine kinase" evidence="6">
    <location>
        <begin position="623"/>
        <end position="844"/>
    </location>
</feature>
<dbReference type="InterPro" id="IPR000014">
    <property type="entry name" value="PAS"/>
</dbReference>
<dbReference type="InterPro" id="IPR036890">
    <property type="entry name" value="HATPase_C_sf"/>
</dbReference>
<dbReference type="Pfam" id="PF00512">
    <property type="entry name" value="HisKA"/>
    <property type="match status" value="1"/>
</dbReference>
<feature type="region of interest" description="Disordered" evidence="5">
    <location>
        <begin position="871"/>
        <end position="902"/>
    </location>
</feature>
<evidence type="ECO:0000256" key="2">
    <source>
        <dbReference type="ARBA" id="ARBA00012438"/>
    </source>
</evidence>
<feature type="modified residue" description="4-aspartylphosphate" evidence="4">
    <location>
        <position position="961"/>
    </location>
</feature>
<proteinExistence type="predicted"/>
<keyword evidence="11" id="KW-1185">Reference proteome</keyword>
<gene>
    <name evidence="10" type="primary">rpfC_1</name>
    <name evidence="10" type="ORF">B879_01709</name>
</gene>
<feature type="domain" description="PAS" evidence="8">
    <location>
        <begin position="130"/>
        <end position="176"/>
    </location>
</feature>
<dbReference type="EC" id="2.7.13.3" evidence="2"/>
<dbReference type="SMART" id="SM00448">
    <property type="entry name" value="REC"/>
    <property type="match status" value="1"/>
</dbReference>
<dbReference type="AlphaFoldDB" id="K1LBT5"/>
<dbReference type="SUPFAM" id="SSF52172">
    <property type="entry name" value="CheY-like"/>
    <property type="match status" value="1"/>
</dbReference>
<dbReference type="PROSITE" id="PS50110">
    <property type="entry name" value="RESPONSE_REGULATORY"/>
    <property type="match status" value="1"/>
</dbReference>
<evidence type="ECO:0000256" key="5">
    <source>
        <dbReference type="SAM" id="MobiDB-lite"/>
    </source>
</evidence>
<dbReference type="PROSITE" id="PS50113">
    <property type="entry name" value="PAC"/>
    <property type="match status" value="1"/>
</dbReference>